<gene>
    <name evidence="2" type="ORF">KK103_03225</name>
</gene>
<dbReference type="Proteomes" id="UP000709437">
    <property type="component" value="Unassembled WGS sequence"/>
</dbReference>
<evidence type="ECO:0000313" key="3">
    <source>
        <dbReference type="Proteomes" id="UP000709437"/>
    </source>
</evidence>
<keyword evidence="1" id="KW-1133">Transmembrane helix</keyword>
<evidence type="ECO:0000256" key="1">
    <source>
        <dbReference type="SAM" id="Phobius"/>
    </source>
</evidence>
<feature type="transmembrane region" description="Helical" evidence="1">
    <location>
        <begin position="17"/>
        <end position="39"/>
    </location>
</feature>
<dbReference type="EMBL" id="JAHEWX010000002">
    <property type="protein sequence ID" value="MBT1540760.1"/>
    <property type="molecule type" value="Genomic_DNA"/>
</dbReference>
<keyword evidence="1" id="KW-0472">Membrane</keyword>
<protein>
    <submittedName>
        <fullName evidence="2">Uncharacterized protein</fullName>
    </submittedName>
</protein>
<proteinExistence type="predicted"/>
<evidence type="ECO:0000313" key="2">
    <source>
        <dbReference type="EMBL" id="MBT1540760.1"/>
    </source>
</evidence>
<reference evidence="2" key="1">
    <citation type="submission" date="2021-05" db="EMBL/GenBank/DDBJ databases">
        <title>Whole genome sequence of Curtobacterium flaccumfaciens pv. flaccumfaciens strain CFBP 3417.</title>
        <authorList>
            <person name="Osdaghi E."/>
            <person name="Taghouti G."/>
            <person name="Portier P."/>
            <person name="Fazliarab A."/>
            <person name="Taghavi S.M."/>
            <person name="Briand M."/>
            <person name="Le-Saux M."/>
            <person name="Jacques M.-A."/>
        </authorList>
    </citation>
    <scope>NUCLEOTIDE SEQUENCE</scope>
    <source>
        <strain evidence="2">CFBP 3417</strain>
    </source>
</reference>
<feature type="transmembrane region" description="Helical" evidence="1">
    <location>
        <begin position="137"/>
        <end position="160"/>
    </location>
</feature>
<dbReference type="RefSeq" id="WP_071251445.1">
    <property type="nucleotide sequence ID" value="NZ_JAHEWX010000002.1"/>
</dbReference>
<name>A0A9Q2W1N3_9MICO</name>
<keyword evidence="1" id="KW-0812">Transmembrane</keyword>
<comment type="caution">
    <text evidence="2">The sequence shown here is derived from an EMBL/GenBank/DDBJ whole genome shotgun (WGS) entry which is preliminary data.</text>
</comment>
<accession>A0A9Q2W1N3</accession>
<organism evidence="2 3">
    <name type="scientific">Curtobacterium flaccumfaciens pv. flaccumfaciens</name>
    <dbReference type="NCBI Taxonomy" id="138532"/>
    <lineage>
        <taxon>Bacteria</taxon>
        <taxon>Bacillati</taxon>
        <taxon>Actinomycetota</taxon>
        <taxon>Actinomycetes</taxon>
        <taxon>Micrococcales</taxon>
        <taxon>Microbacteriaceae</taxon>
        <taxon>Curtobacterium</taxon>
    </lineage>
</organism>
<feature type="transmembrane region" description="Helical" evidence="1">
    <location>
        <begin position="45"/>
        <end position="65"/>
    </location>
</feature>
<sequence length="177" mass="18719">MNGVGVGVLDEAGRLRLLGAGVTGAAFAVVLVMLVLSSWTEATTTVLVSVGIPTAAAGAAIAVVLQRRAWRAEGGYERSIVVREWIADGQVPAGVPADQWIPLVQAQADREGAGWGKVVLGVLWIAMTWSMRDQHGTLITTMLIVLWSAMALWAAVWVIPRARAARALLRRGVSTIG</sequence>
<dbReference type="AlphaFoldDB" id="A0A9Q2W1N3"/>